<proteinExistence type="predicted"/>
<keyword evidence="2" id="KW-1185">Reference proteome</keyword>
<feature type="region of interest" description="Disordered" evidence="1">
    <location>
        <begin position="1"/>
        <end position="92"/>
    </location>
</feature>
<dbReference type="Proteomes" id="UP000504607">
    <property type="component" value="Unplaced"/>
</dbReference>
<feature type="compositionally biased region" description="Basic and acidic residues" evidence="1">
    <location>
        <begin position="40"/>
        <end position="62"/>
    </location>
</feature>
<dbReference type="OrthoDB" id="1669448at2759"/>
<dbReference type="PANTHER" id="PTHR36078">
    <property type="entry name" value="BNACNNG21220D PROTEIN"/>
    <property type="match status" value="1"/>
</dbReference>
<feature type="compositionally biased region" description="Basic residues" evidence="1">
    <location>
        <begin position="73"/>
        <end position="82"/>
    </location>
</feature>
<feature type="region of interest" description="Disordered" evidence="1">
    <location>
        <begin position="198"/>
        <end position="231"/>
    </location>
</feature>
<evidence type="ECO:0000313" key="2">
    <source>
        <dbReference type="Proteomes" id="UP000504607"/>
    </source>
</evidence>
<name>A0A8N4EPW3_ELAGV</name>
<feature type="compositionally biased region" description="Low complexity" evidence="1">
    <location>
        <begin position="1"/>
        <end position="29"/>
    </location>
</feature>
<dbReference type="PANTHER" id="PTHR36078:SF2">
    <property type="entry name" value="OS09G0473966 PROTEIN"/>
    <property type="match status" value="1"/>
</dbReference>
<reference evidence="3" key="1">
    <citation type="submission" date="2025-08" db="UniProtKB">
        <authorList>
            <consortium name="RefSeq"/>
        </authorList>
    </citation>
    <scope>IDENTIFICATION</scope>
</reference>
<dbReference type="AlphaFoldDB" id="A0A8N4EPW3"/>
<feature type="compositionally biased region" description="Polar residues" evidence="1">
    <location>
        <begin position="209"/>
        <end position="221"/>
    </location>
</feature>
<evidence type="ECO:0000313" key="3">
    <source>
        <dbReference type="RefSeq" id="XP_029116543.1"/>
    </source>
</evidence>
<evidence type="ECO:0000256" key="1">
    <source>
        <dbReference type="SAM" id="MobiDB-lite"/>
    </source>
</evidence>
<dbReference type="RefSeq" id="XP_029116543.1">
    <property type="nucleotide sequence ID" value="XM_029260710.1"/>
</dbReference>
<gene>
    <name evidence="3" type="primary">LOC105061100</name>
</gene>
<sequence>MASPSSASRTPPSPPSAAAATEQSPQTAQLQDVAPPVATHDSKEGIKMLIPKEEPYERKPDLLDPFLGNVSGHARRPPRHQRQAGGSSGTRVEIYDNNNNGDGQIEHVNEDYLKALDEKHIRYDAEYSRYLMGKYFSGKAFNGACLTNLVPVRRFSDKMISVSKDDSSNPLGNVYDQETIIENETIKSSRYHFTSSFADPVRHYEEQNRSASPAEETSSTPGKKHPSKKSS</sequence>
<organism evidence="2 3">
    <name type="scientific">Elaeis guineensis var. tenera</name>
    <name type="common">Oil palm</name>
    <dbReference type="NCBI Taxonomy" id="51953"/>
    <lineage>
        <taxon>Eukaryota</taxon>
        <taxon>Viridiplantae</taxon>
        <taxon>Streptophyta</taxon>
        <taxon>Embryophyta</taxon>
        <taxon>Tracheophyta</taxon>
        <taxon>Spermatophyta</taxon>
        <taxon>Magnoliopsida</taxon>
        <taxon>Liliopsida</taxon>
        <taxon>Arecaceae</taxon>
        <taxon>Arecoideae</taxon>
        <taxon>Cocoseae</taxon>
        <taxon>Elaeidinae</taxon>
        <taxon>Elaeis</taxon>
    </lineage>
</organism>
<feature type="compositionally biased region" description="Basic residues" evidence="1">
    <location>
        <begin position="222"/>
        <end position="231"/>
    </location>
</feature>
<accession>A0A8N4EPW3</accession>
<protein>
    <submittedName>
        <fullName evidence="3">Uncharacterized protein LOC105061100 isoform X2</fullName>
    </submittedName>
</protein>